<dbReference type="AlphaFoldDB" id="A0A7V2T1U7"/>
<dbReference type="FunFam" id="3.40.50.300:FF:000319">
    <property type="entry name" value="DNA repair protein RecN"/>
    <property type="match status" value="1"/>
</dbReference>
<evidence type="ECO:0000256" key="3">
    <source>
        <dbReference type="ARBA" id="ARBA00021315"/>
    </source>
</evidence>
<dbReference type="GO" id="GO:0043590">
    <property type="term" value="C:bacterial nucleoid"/>
    <property type="evidence" value="ECO:0007669"/>
    <property type="project" value="TreeGrafter"/>
</dbReference>
<dbReference type="SUPFAM" id="SSF52540">
    <property type="entry name" value="P-loop containing nucleoside triphosphate hydrolases"/>
    <property type="match status" value="2"/>
</dbReference>
<dbReference type="PIRSF" id="PIRSF003128">
    <property type="entry name" value="RecN"/>
    <property type="match status" value="1"/>
</dbReference>
<evidence type="ECO:0000256" key="5">
    <source>
        <dbReference type="ARBA" id="ARBA00022763"/>
    </source>
</evidence>
<dbReference type="GO" id="GO:0006310">
    <property type="term" value="P:DNA recombination"/>
    <property type="evidence" value="ECO:0007669"/>
    <property type="project" value="InterPro"/>
</dbReference>
<dbReference type="Proteomes" id="UP000885750">
    <property type="component" value="Unassembled WGS sequence"/>
</dbReference>
<evidence type="ECO:0000256" key="9">
    <source>
        <dbReference type="PIRNR" id="PIRNR003128"/>
    </source>
</evidence>
<protein>
    <recommendedName>
        <fullName evidence="3 9">DNA repair protein RecN</fullName>
    </recommendedName>
    <alternativeName>
        <fullName evidence="8 9">Recombination protein N</fullName>
    </alternativeName>
</protein>
<dbReference type="PANTHER" id="PTHR11059:SF0">
    <property type="entry name" value="DNA REPAIR PROTEIN RECN"/>
    <property type="match status" value="1"/>
</dbReference>
<dbReference type="Pfam" id="PF02463">
    <property type="entry name" value="SMC_N"/>
    <property type="match status" value="1"/>
</dbReference>
<evidence type="ECO:0000256" key="8">
    <source>
        <dbReference type="ARBA" id="ARBA00033408"/>
    </source>
</evidence>
<feature type="coiled-coil region" evidence="10">
    <location>
        <begin position="193"/>
        <end position="220"/>
    </location>
</feature>
<evidence type="ECO:0000256" key="7">
    <source>
        <dbReference type="ARBA" id="ARBA00023204"/>
    </source>
</evidence>
<dbReference type="GO" id="GO:0009432">
    <property type="term" value="P:SOS response"/>
    <property type="evidence" value="ECO:0007669"/>
    <property type="project" value="TreeGrafter"/>
</dbReference>
<organism evidence="12">
    <name type="scientific">Leucothrix mucor</name>
    <dbReference type="NCBI Taxonomy" id="45248"/>
    <lineage>
        <taxon>Bacteria</taxon>
        <taxon>Pseudomonadati</taxon>
        <taxon>Pseudomonadota</taxon>
        <taxon>Gammaproteobacteria</taxon>
        <taxon>Thiotrichales</taxon>
        <taxon>Thiotrichaceae</taxon>
        <taxon>Leucothrix</taxon>
    </lineage>
</organism>
<sequence length="554" mass="62093">MLTHIYIRDFAIIETLDLELQTGMSALTGETGAGKSILVDAIGLVLGDRADSGVVRHGAKNAEITLSVDINSTPIAQKWLEDQALDRDDTCILRRVISATGKSRAWINGSPSNLGLLRQLGEQLVEIHGQHEHQSLMKKEKQRQLLDDFANNDTLLNKLTKSYQQWKQVNEQFEYLTSQHSDYQAKLDLLRFQTQELDTLELAENEYQALDKEYDRLSNSEQLLEVCKQSIQQLYDADEQSLYSQLSAINADIEQQKSLDEHFNEPHELLLSAQIQIQEASDLLRQHQDAIALDPERLNWVENRLSEIHNLSRKHQTTPENLYEKWNLLNAELKALDTDDYDLDALDAKRKQLKTDYTQQAEKLSKKRQIAAKKLAKGVTSAMQELGMQGGLFNVAVIFNKENKVSAYGLDQIEFEVSANPGQPLKPLIKVASGGELSRISLAIQMIAAQQVTLPALIFDEVDSGIGGGTAEVVGQQLQRIGNKLQVLCVTHLPQVASQAHHHYKVSKVKGKSSTSTAMLKLDHQQRVEEIARMMGGVEITDSTLNLAEEMLEA</sequence>
<proteinExistence type="inferred from homology"/>
<dbReference type="FunFam" id="3.40.50.300:FF:000356">
    <property type="entry name" value="DNA repair protein RecN"/>
    <property type="match status" value="1"/>
</dbReference>
<dbReference type="InterPro" id="IPR004604">
    <property type="entry name" value="DNA_recomb/repair_RecN"/>
</dbReference>
<evidence type="ECO:0000256" key="2">
    <source>
        <dbReference type="ARBA" id="ARBA00009441"/>
    </source>
</evidence>
<accession>A0A7V2T1U7</accession>
<dbReference type="EMBL" id="DRMS01000148">
    <property type="protein sequence ID" value="HFC91884.1"/>
    <property type="molecule type" value="Genomic_DNA"/>
</dbReference>
<comment type="similarity">
    <text evidence="2 9">Belongs to the RecN family.</text>
</comment>
<dbReference type="GO" id="GO:0006281">
    <property type="term" value="P:DNA repair"/>
    <property type="evidence" value="ECO:0007669"/>
    <property type="project" value="UniProtKB-KW"/>
</dbReference>
<dbReference type="InterPro" id="IPR027417">
    <property type="entry name" value="P-loop_NTPase"/>
</dbReference>
<reference evidence="12" key="1">
    <citation type="journal article" date="2020" name="mSystems">
        <title>Genome- and Community-Level Interaction Insights into Carbon Utilization and Element Cycling Functions of Hydrothermarchaeota in Hydrothermal Sediment.</title>
        <authorList>
            <person name="Zhou Z."/>
            <person name="Liu Y."/>
            <person name="Xu W."/>
            <person name="Pan J."/>
            <person name="Luo Z.H."/>
            <person name="Li M."/>
        </authorList>
    </citation>
    <scope>NUCLEOTIDE SEQUENCE [LARGE SCALE GENOMIC DNA]</scope>
    <source>
        <strain evidence="12">HyVt-493</strain>
    </source>
</reference>
<evidence type="ECO:0000256" key="10">
    <source>
        <dbReference type="SAM" id="Coils"/>
    </source>
</evidence>
<evidence type="ECO:0000313" key="12">
    <source>
        <dbReference type="EMBL" id="HFC91884.1"/>
    </source>
</evidence>
<gene>
    <name evidence="12" type="primary">recN</name>
    <name evidence="12" type="ORF">ENJ51_03645</name>
</gene>
<keyword evidence="10" id="KW-0175">Coiled coil</keyword>
<evidence type="ECO:0000256" key="1">
    <source>
        <dbReference type="ARBA" id="ARBA00003618"/>
    </source>
</evidence>
<evidence type="ECO:0000256" key="6">
    <source>
        <dbReference type="ARBA" id="ARBA00022840"/>
    </source>
</evidence>
<keyword evidence="5 9" id="KW-0227">DNA damage</keyword>
<dbReference type="NCBIfam" id="NF008121">
    <property type="entry name" value="PRK10869.1"/>
    <property type="match status" value="1"/>
</dbReference>
<dbReference type="GO" id="GO:0005524">
    <property type="term" value="F:ATP binding"/>
    <property type="evidence" value="ECO:0007669"/>
    <property type="project" value="UniProtKB-KW"/>
</dbReference>
<comment type="function">
    <text evidence="1 9">May be involved in recombinational repair of damaged DNA.</text>
</comment>
<keyword evidence="7 9" id="KW-0234">DNA repair</keyword>
<dbReference type="InterPro" id="IPR003395">
    <property type="entry name" value="RecF/RecN/SMC_N"/>
</dbReference>
<keyword evidence="6" id="KW-0067">ATP-binding</keyword>
<evidence type="ECO:0000256" key="4">
    <source>
        <dbReference type="ARBA" id="ARBA00022741"/>
    </source>
</evidence>
<dbReference type="PANTHER" id="PTHR11059">
    <property type="entry name" value="DNA REPAIR PROTEIN RECN"/>
    <property type="match status" value="1"/>
</dbReference>
<dbReference type="Gene3D" id="3.40.50.300">
    <property type="entry name" value="P-loop containing nucleotide triphosphate hydrolases"/>
    <property type="match status" value="2"/>
</dbReference>
<name>A0A7V2T1U7_LEUMU</name>
<comment type="caution">
    <text evidence="12">The sequence shown here is derived from an EMBL/GenBank/DDBJ whole genome shotgun (WGS) entry which is preliminary data.</text>
</comment>
<feature type="domain" description="RecF/RecN/SMC N-terminal" evidence="11">
    <location>
        <begin position="1"/>
        <end position="513"/>
    </location>
</feature>
<keyword evidence="4" id="KW-0547">Nucleotide-binding</keyword>
<dbReference type="CDD" id="cd03241">
    <property type="entry name" value="ABC_RecN"/>
    <property type="match status" value="2"/>
</dbReference>
<evidence type="ECO:0000259" key="11">
    <source>
        <dbReference type="Pfam" id="PF02463"/>
    </source>
</evidence>
<dbReference type="NCBIfam" id="TIGR00634">
    <property type="entry name" value="recN"/>
    <property type="match status" value="1"/>
</dbReference>